<evidence type="ECO:0000256" key="3">
    <source>
        <dbReference type="SAM" id="SignalP"/>
    </source>
</evidence>
<keyword evidence="3" id="KW-0732">Signal</keyword>
<feature type="signal peptide" evidence="3">
    <location>
        <begin position="1"/>
        <end position="19"/>
    </location>
</feature>
<dbReference type="RefSeq" id="WP_111394210.1">
    <property type="nucleotide sequence ID" value="NZ_JBKBOX010000016.1"/>
</dbReference>
<dbReference type="Pfam" id="PF13181">
    <property type="entry name" value="TPR_8"/>
    <property type="match status" value="1"/>
</dbReference>
<feature type="domain" description="Signal transduction histidine kinase internal region" evidence="4">
    <location>
        <begin position="484"/>
        <end position="562"/>
    </location>
</feature>
<proteinExistence type="predicted"/>
<feature type="transmembrane region" description="Helical" evidence="2">
    <location>
        <begin position="440"/>
        <end position="461"/>
    </location>
</feature>
<dbReference type="CDD" id="cd12087">
    <property type="entry name" value="TM_EGFR-like"/>
    <property type="match status" value="1"/>
</dbReference>
<keyword evidence="2" id="KW-1133">Transmembrane helix</keyword>
<dbReference type="Pfam" id="PF06580">
    <property type="entry name" value="His_kinase"/>
    <property type="match status" value="1"/>
</dbReference>
<feature type="chain" id="PRO_5016466633" evidence="3">
    <location>
        <begin position="20"/>
        <end position="684"/>
    </location>
</feature>
<dbReference type="Gene3D" id="3.30.565.10">
    <property type="entry name" value="Histidine kinase-like ATPase, C-terminal domain"/>
    <property type="match status" value="1"/>
</dbReference>
<dbReference type="PROSITE" id="PS50005">
    <property type="entry name" value="TPR"/>
    <property type="match status" value="1"/>
</dbReference>
<evidence type="ECO:0000256" key="2">
    <source>
        <dbReference type="SAM" id="Phobius"/>
    </source>
</evidence>
<reference evidence="5 6" key="1">
    <citation type="submission" date="2018-06" db="EMBL/GenBank/DDBJ databases">
        <title>Genomic Encyclopedia of Archaeal and Bacterial Type Strains, Phase II (KMG-II): from individual species to whole genera.</title>
        <authorList>
            <person name="Goeker M."/>
        </authorList>
    </citation>
    <scope>NUCLEOTIDE SEQUENCE [LARGE SCALE GENOMIC DNA]</scope>
    <source>
        <strain evidence="5 6">T4</strain>
    </source>
</reference>
<dbReference type="SUPFAM" id="SSF55874">
    <property type="entry name" value="ATPase domain of HSP90 chaperone/DNA topoisomerase II/histidine kinase"/>
    <property type="match status" value="1"/>
</dbReference>
<protein>
    <submittedName>
        <fullName evidence="5">Tetratricopeptide repeat protein</fullName>
    </submittedName>
</protein>
<dbReference type="SUPFAM" id="SSF48452">
    <property type="entry name" value="TPR-like"/>
    <property type="match status" value="2"/>
</dbReference>
<dbReference type="AlphaFoldDB" id="A0A326RUC7"/>
<keyword evidence="1" id="KW-0802">TPR repeat</keyword>
<dbReference type="PANTHER" id="PTHR34220:SF7">
    <property type="entry name" value="SENSOR HISTIDINE KINASE YPDA"/>
    <property type="match status" value="1"/>
</dbReference>
<evidence type="ECO:0000256" key="1">
    <source>
        <dbReference type="PROSITE-ProRule" id="PRU00339"/>
    </source>
</evidence>
<gene>
    <name evidence="5" type="ORF">CLV31_11463</name>
</gene>
<dbReference type="GO" id="GO:0000155">
    <property type="term" value="F:phosphorelay sensor kinase activity"/>
    <property type="evidence" value="ECO:0007669"/>
    <property type="project" value="InterPro"/>
</dbReference>
<dbReference type="OrthoDB" id="6190788at2"/>
<dbReference type="Gene3D" id="1.25.40.10">
    <property type="entry name" value="Tetratricopeptide repeat domain"/>
    <property type="match status" value="2"/>
</dbReference>
<feature type="repeat" description="TPR" evidence="1">
    <location>
        <begin position="160"/>
        <end position="193"/>
    </location>
</feature>
<dbReference type="SMART" id="SM00028">
    <property type="entry name" value="TPR"/>
    <property type="match status" value="6"/>
</dbReference>
<dbReference type="GO" id="GO:0016020">
    <property type="term" value="C:membrane"/>
    <property type="evidence" value="ECO:0007669"/>
    <property type="project" value="InterPro"/>
</dbReference>
<keyword evidence="2" id="KW-0472">Membrane</keyword>
<name>A0A326RUC7_9BACT</name>
<organism evidence="5 6">
    <name type="scientific">Algoriphagus aquaeductus</name>
    <dbReference type="NCBI Taxonomy" id="475299"/>
    <lineage>
        <taxon>Bacteria</taxon>
        <taxon>Pseudomonadati</taxon>
        <taxon>Bacteroidota</taxon>
        <taxon>Cytophagia</taxon>
        <taxon>Cytophagales</taxon>
        <taxon>Cyclobacteriaceae</taxon>
        <taxon>Algoriphagus</taxon>
    </lineage>
</organism>
<evidence type="ECO:0000313" key="5">
    <source>
        <dbReference type="EMBL" id="PZV79630.1"/>
    </source>
</evidence>
<dbReference type="Proteomes" id="UP000248917">
    <property type="component" value="Unassembled WGS sequence"/>
</dbReference>
<accession>A0A326RUC7</accession>
<dbReference type="InterPro" id="IPR050640">
    <property type="entry name" value="Bact_2-comp_sensor_kinase"/>
</dbReference>
<dbReference type="InterPro" id="IPR010559">
    <property type="entry name" value="Sig_transdc_His_kin_internal"/>
</dbReference>
<dbReference type="EMBL" id="QKTX01000014">
    <property type="protein sequence ID" value="PZV79630.1"/>
    <property type="molecule type" value="Genomic_DNA"/>
</dbReference>
<dbReference type="InterPro" id="IPR019734">
    <property type="entry name" value="TPR_rpt"/>
</dbReference>
<dbReference type="InterPro" id="IPR011990">
    <property type="entry name" value="TPR-like_helical_dom_sf"/>
</dbReference>
<keyword evidence="6" id="KW-1185">Reference proteome</keyword>
<dbReference type="Pfam" id="PF13424">
    <property type="entry name" value="TPR_12"/>
    <property type="match status" value="2"/>
</dbReference>
<evidence type="ECO:0000259" key="4">
    <source>
        <dbReference type="Pfam" id="PF06580"/>
    </source>
</evidence>
<keyword evidence="2" id="KW-0812">Transmembrane</keyword>
<dbReference type="InterPro" id="IPR036890">
    <property type="entry name" value="HATPase_C_sf"/>
</dbReference>
<evidence type="ECO:0000313" key="6">
    <source>
        <dbReference type="Proteomes" id="UP000248917"/>
    </source>
</evidence>
<dbReference type="PANTHER" id="PTHR34220">
    <property type="entry name" value="SENSOR HISTIDINE KINASE YPDA"/>
    <property type="match status" value="1"/>
</dbReference>
<comment type="caution">
    <text evidence="5">The sequence shown here is derived from an EMBL/GenBank/DDBJ whole genome shotgun (WGS) entry which is preliminary data.</text>
</comment>
<sequence length="684" mass="77578">MKFFLASVFLIFSSWPSFGQQTLDSLNRLLRDGSLPDTSKVHVYNELSWEWAGKDPKVGLRYADSAFYLAQTIRFESGRIAALNRRGVNYWYSGQDSLAVLAYEEVLAYHQQQGNLKGQATTINNIALLHYNGGEYRLALENHQQASRIFEQLDLRKNLINSLSNEGVVFLALSDYPRALELFLKALSKTEDEDIWEKGNVLNNLGLVNKNLGDYAQAKSFYSQALDHYRKTENQQSEALALGNLSAVAQLQKDFPQAQTYLENALQINRKIGNPRRIASDFSSMGNLLLAQNQPNQAHLFLDSARILYQNLEENLSLSSVLLQLAKAKEKLGENPRTLLELEQKALRSAQKSGALDAQQSAWLALSTREEQLGDFRQSLVSFRQATLFKDSIFNQDNEKKLMRAQLGYEYDLREKDLKAGFDIERSLLESEKQREQLKAGLMLLGIVAVLIISGLVVFLIRRQNQVRQEKLEAGFRARMTELELKALKAQMNPHFIFNALSSISNFLLKNQAQEADRYLTKFSRLIRRILEYTEVREISVAEEIDLLQDYIALEALRLGKEVDFQINNPEELDLNQVMIPPLLLQPLVENSLWHGISKSDLPGVIKLGIHPQPDCLILTLRDNGGSERESVKITQKATSMGMGLVKSRLENLLAPQSEGTWTLLWEKLTDGFEVKVKLAKPAL</sequence>